<reference evidence="2" key="1">
    <citation type="submission" date="2015-08" db="EMBL/GenBank/DDBJ databases">
        <title>Complete DNA Sequence of Pseudomonas syringae pv. actinidiae, the Causal Agent of Kiwifruit Canker Disease.</title>
        <authorList>
            <person name="Rikkerink E.H.A."/>
            <person name="Fineran P.C."/>
        </authorList>
    </citation>
    <scope>NUCLEOTIDE SEQUENCE</scope>
    <source>
        <strain evidence="2">DSM 13666</strain>
    </source>
</reference>
<keyword evidence="1" id="KW-1133">Transmembrane helix</keyword>
<name>A0A0M0KHM9_ALKHA</name>
<accession>A0A0M0KHM9</accession>
<keyword evidence="1" id="KW-0472">Membrane</keyword>
<feature type="transmembrane region" description="Helical" evidence="1">
    <location>
        <begin position="22"/>
        <end position="40"/>
    </location>
</feature>
<organism evidence="2">
    <name type="scientific">Halalkalibacterium halodurans</name>
    <name type="common">Bacillus halodurans</name>
    <dbReference type="NCBI Taxonomy" id="86665"/>
    <lineage>
        <taxon>Bacteria</taxon>
        <taxon>Bacillati</taxon>
        <taxon>Bacillota</taxon>
        <taxon>Bacilli</taxon>
        <taxon>Bacillales</taxon>
        <taxon>Bacillaceae</taxon>
        <taxon>Halalkalibacterium (ex Joshi et al. 2022)</taxon>
    </lineage>
</organism>
<evidence type="ECO:0000313" key="2">
    <source>
        <dbReference type="EMBL" id="KOO38341.1"/>
    </source>
</evidence>
<dbReference type="GeneID" id="87598413"/>
<dbReference type="RefSeq" id="WP_053430669.1">
    <property type="nucleotide sequence ID" value="NZ_CP040441.1"/>
</dbReference>
<keyword evidence="1" id="KW-0812">Transmembrane</keyword>
<proteinExistence type="predicted"/>
<gene>
    <name evidence="2" type="ORF">AMD02_05290</name>
</gene>
<dbReference type="AlphaFoldDB" id="A0A0M0KHM9"/>
<dbReference type="PATRIC" id="fig|136160.3.peg.1344"/>
<protein>
    <submittedName>
        <fullName evidence="2">Penicillin-binding protein</fullName>
    </submittedName>
</protein>
<dbReference type="EMBL" id="LILD01000001">
    <property type="protein sequence ID" value="KOO38341.1"/>
    <property type="molecule type" value="Genomic_DNA"/>
</dbReference>
<sequence length="84" mass="9106">MNVYTHGPYYRQYGYIGTGERFYPAVLPFLAGLAVGPLLFGGKPYGGYGPAYGPSYGPNFGPNYGPNFGPMYGPPSQSPFGYYK</sequence>
<evidence type="ECO:0000256" key="1">
    <source>
        <dbReference type="SAM" id="Phobius"/>
    </source>
</evidence>
<accession>A0A4Y7WXL5</accession>
<comment type="caution">
    <text evidence="2">The sequence shown here is derived from an EMBL/GenBank/DDBJ whole genome shotgun (WGS) entry which is preliminary data.</text>
</comment>